<keyword evidence="10" id="KW-1185">Reference proteome</keyword>
<dbReference type="SUPFAM" id="SSF55205">
    <property type="entry name" value="EPT/RTPC-like"/>
    <property type="match status" value="1"/>
</dbReference>
<dbReference type="Gene3D" id="3.65.10.20">
    <property type="entry name" value="RNA 3'-terminal phosphate cyclase domain"/>
    <property type="match status" value="1"/>
</dbReference>
<keyword evidence="2" id="KW-0436">Ligase</keyword>
<dbReference type="InterPro" id="IPR000228">
    <property type="entry name" value="RNA3'_term_phos_cyc"/>
</dbReference>
<dbReference type="Pfam" id="PF01137">
    <property type="entry name" value="RTC"/>
    <property type="match status" value="1"/>
</dbReference>
<dbReference type="AlphaFoldDB" id="A0A2Z3GZL3"/>
<evidence type="ECO:0000313" key="10">
    <source>
        <dbReference type="Proteomes" id="UP000245802"/>
    </source>
</evidence>
<dbReference type="EMBL" id="CP025958">
    <property type="protein sequence ID" value="AWM36927.1"/>
    <property type="molecule type" value="Genomic_DNA"/>
</dbReference>
<dbReference type="Gene3D" id="3.30.360.20">
    <property type="entry name" value="RNA 3'-terminal phosphate cyclase, insert domain"/>
    <property type="match status" value="1"/>
</dbReference>
<evidence type="ECO:0000256" key="6">
    <source>
        <dbReference type="SAM" id="MobiDB-lite"/>
    </source>
</evidence>
<gene>
    <name evidence="9" type="ORF">C1280_07770</name>
</gene>
<keyword evidence="3" id="KW-0547">Nucleotide-binding</keyword>
<dbReference type="PANTHER" id="PTHR11096:SF0">
    <property type="entry name" value="RNA 3'-TERMINAL PHOSPHATE CYCLASE"/>
    <property type="match status" value="1"/>
</dbReference>
<dbReference type="EC" id="6.5.1.4" evidence="5"/>
<feature type="region of interest" description="Disordered" evidence="6">
    <location>
        <begin position="1"/>
        <end position="26"/>
    </location>
</feature>
<dbReference type="NCBIfam" id="TIGR03399">
    <property type="entry name" value="RNA_3prim_cycl"/>
    <property type="match status" value="1"/>
</dbReference>
<accession>A0A2Z3GZL3</accession>
<evidence type="ECO:0000256" key="1">
    <source>
        <dbReference type="ARBA" id="ARBA00009206"/>
    </source>
</evidence>
<dbReference type="InterPro" id="IPR036553">
    <property type="entry name" value="RPTC_insert"/>
</dbReference>
<evidence type="ECO:0000256" key="5">
    <source>
        <dbReference type="NCBIfam" id="TIGR03399"/>
    </source>
</evidence>
<evidence type="ECO:0000256" key="3">
    <source>
        <dbReference type="ARBA" id="ARBA00022741"/>
    </source>
</evidence>
<comment type="similarity">
    <text evidence="1">Belongs to the RNA 3'-terminal cyclase family. Type 1 subfamily.</text>
</comment>
<dbReference type="PANTHER" id="PTHR11096">
    <property type="entry name" value="RNA 3' TERMINAL PHOSPHATE CYCLASE"/>
    <property type="match status" value="1"/>
</dbReference>
<organism evidence="9 10">
    <name type="scientific">Gemmata obscuriglobus</name>
    <dbReference type="NCBI Taxonomy" id="114"/>
    <lineage>
        <taxon>Bacteria</taxon>
        <taxon>Pseudomonadati</taxon>
        <taxon>Planctomycetota</taxon>
        <taxon>Planctomycetia</taxon>
        <taxon>Gemmatales</taxon>
        <taxon>Gemmataceae</taxon>
        <taxon>Gemmata</taxon>
    </lineage>
</organism>
<dbReference type="SUPFAM" id="SSF52913">
    <property type="entry name" value="RNA 3'-terminal phosphate cyclase, RPTC, insert domain"/>
    <property type="match status" value="1"/>
</dbReference>
<evidence type="ECO:0000256" key="2">
    <source>
        <dbReference type="ARBA" id="ARBA00022598"/>
    </source>
</evidence>
<dbReference type="GO" id="GO:0006396">
    <property type="term" value="P:RNA processing"/>
    <property type="evidence" value="ECO:0007669"/>
    <property type="project" value="UniProtKB-UniRule"/>
</dbReference>
<dbReference type="OrthoDB" id="9789235at2"/>
<proteinExistence type="inferred from homology"/>
<dbReference type="KEGG" id="gog:C1280_07770"/>
<sequence>MGYSDPMTNRHDERPRRSVFGITGGSGMESEAMGYRRANCGRNGSGSLPENYPPATARRGRTIRTCGTHDTQRAEYSYGFEWRKFICGNFLWRMWRHRRLQSLPATRVRDGEMGSADETKWERTAAEQRFRLRKERPFSVAAGTEDGHTDQHTAVGSSGRGPGDWKRSSTVLAHDEVVPGLGLRAIPGTSGVRGRLPRWRRSVECSESAPVAVGARAEPPLSLRCPCSMSDGMIEIDGSEGEGGGQILRSSLALSVLTGRPFKLTNIRANRSKPGLQPQHVMCVKAAGAVSGAQYKGAANGSSVLYFEPGAVKAGRYTFTIGTAGATALVLHTVYLPLALRGDKPSEVTVTGGTHNAHAPCYHFLETTWAAYLARLGIKVELELVRPGFYPRGGGEIRAVIHPCSRVNGLSLLTCPELTTAGGFSAYADLPESVGKKQARRLSVRLKSEGVESHLPVEQWEAASPGSVAAVIFRQAPVPPLFFGLGERGKPAESVADDAADEAIAFRDAKCPVDPHSADQLLLPLALSGDASEYRTSEVTRHLTTNVETVRKFVDRTITIEHGDAKSGIVRIAARV</sequence>
<feature type="domain" description="RNA 3'-terminal phosphate cyclase" evidence="7">
    <location>
        <begin position="241"/>
        <end position="560"/>
    </location>
</feature>
<dbReference type="InterPro" id="IPR023797">
    <property type="entry name" value="RNA3'_phos_cyclase_dom"/>
</dbReference>
<evidence type="ECO:0000259" key="8">
    <source>
        <dbReference type="Pfam" id="PF05189"/>
    </source>
</evidence>
<evidence type="ECO:0000313" key="9">
    <source>
        <dbReference type="EMBL" id="AWM36927.1"/>
    </source>
</evidence>
<dbReference type="InterPro" id="IPR013792">
    <property type="entry name" value="RNA3'P_cycl/enolpyr_Trfase_a/b"/>
</dbReference>
<comment type="catalytic activity">
    <reaction evidence="4">
        <text>a 3'-end 3'-phospho-ribonucleotide-RNA + ATP = a 3'-end 2',3'-cyclophospho-ribonucleotide-RNA + AMP + diphosphate</text>
        <dbReference type="Rhea" id="RHEA:23976"/>
        <dbReference type="Rhea" id="RHEA-COMP:10463"/>
        <dbReference type="Rhea" id="RHEA-COMP:10464"/>
        <dbReference type="ChEBI" id="CHEBI:30616"/>
        <dbReference type="ChEBI" id="CHEBI:33019"/>
        <dbReference type="ChEBI" id="CHEBI:83062"/>
        <dbReference type="ChEBI" id="CHEBI:83064"/>
        <dbReference type="ChEBI" id="CHEBI:456215"/>
        <dbReference type="EC" id="6.5.1.4"/>
    </reaction>
</comment>
<feature type="region of interest" description="Disordered" evidence="6">
    <location>
        <begin position="142"/>
        <end position="167"/>
    </location>
</feature>
<evidence type="ECO:0000256" key="4">
    <source>
        <dbReference type="ARBA" id="ARBA00024481"/>
    </source>
</evidence>
<feature type="domain" description="RNA 3'-terminal phosphate cyclase insert" evidence="8">
    <location>
        <begin position="419"/>
        <end position="504"/>
    </location>
</feature>
<dbReference type="NCBIfam" id="NF003246">
    <property type="entry name" value="PRK04204.1-2"/>
    <property type="match status" value="1"/>
</dbReference>
<evidence type="ECO:0000259" key="7">
    <source>
        <dbReference type="Pfam" id="PF01137"/>
    </source>
</evidence>
<protein>
    <recommendedName>
        <fullName evidence="5">RNA 3'-terminal phosphate cyclase</fullName>
        <ecNumber evidence="5">6.5.1.4</ecNumber>
    </recommendedName>
</protein>
<dbReference type="InterPro" id="IPR017770">
    <property type="entry name" value="RNA3'_term_phos_cyc_type_1"/>
</dbReference>
<dbReference type="InterPro" id="IPR037136">
    <property type="entry name" value="RNA3'_phos_cyclase_dom_sf"/>
</dbReference>
<dbReference type="Pfam" id="PF05189">
    <property type="entry name" value="RTC_insert"/>
    <property type="match status" value="1"/>
</dbReference>
<name>A0A2Z3GZL3_9BACT</name>
<dbReference type="Proteomes" id="UP000245802">
    <property type="component" value="Chromosome"/>
</dbReference>
<dbReference type="InterPro" id="IPR013791">
    <property type="entry name" value="RNA3'-term_phos_cycl_insert"/>
</dbReference>
<dbReference type="GO" id="GO:0003963">
    <property type="term" value="F:RNA-3'-phosphate cyclase activity"/>
    <property type="evidence" value="ECO:0007669"/>
    <property type="project" value="UniProtKB-UniRule"/>
</dbReference>
<dbReference type="GO" id="GO:0000166">
    <property type="term" value="F:nucleotide binding"/>
    <property type="evidence" value="ECO:0007669"/>
    <property type="project" value="UniProtKB-KW"/>
</dbReference>
<reference evidence="9 10" key="1">
    <citation type="submission" date="2018-01" db="EMBL/GenBank/DDBJ databases">
        <title>G. obscuriglobus.</title>
        <authorList>
            <person name="Franke J."/>
            <person name="Blomberg W."/>
            <person name="Selmecki A."/>
        </authorList>
    </citation>
    <scope>NUCLEOTIDE SEQUENCE [LARGE SCALE GENOMIC DNA]</scope>
    <source>
        <strain evidence="9 10">DSM 5831</strain>
    </source>
</reference>